<dbReference type="InterPro" id="IPR046144">
    <property type="entry name" value="DUF6146"/>
</dbReference>
<evidence type="ECO:0000313" key="1">
    <source>
        <dbReference type="EMBL" id="MDG4945357.1"/>
    </source>
</evidence>
<comment type="caution">
    <text evidence="1">The sequence shown here is derived from an EMBL/GenBank/DDBJ whole genome shotgun (WGS) entry which is preliminary data.</text>
</comment>
<name>A0A9X4RW13_9FLAO</name>
<dbReference type="Pfam" id="PF19643">
    <property type="entry name" value="DUF6146"/>
    <property type="match status" value="1"/>
</dbReference>
<dbReference type="RefSeq" id="WP_304420000.1">
    <property type="nucleotide sequence ID" value="NZ_JANCMU010000001.1"/>
</dbReference>
<evidence type="ECO:0000313" key="2">
    <source>
        <dbReference type="Proteomes" id="UP001152599"/>
    </source>
</evidence>
<dbReference type="Proteomes" id="UP001152599">
    <property type="component" value="Unassembled WGS sequence"/>
</dbReference>
<keyword evidence="2" id="KW-1185">Reference proteome</keyword>
<organism evidence="1 2">
    <name type="scientific">Profundicola chukchiensis</name>
    <dbReference type="NCBI Taxonomy" id="2961959"/>
    <lineage>
        <taxon>Bacteria</taxon>
        <taxon>Pseudomonadati</taxon>
        <taxon>Bacteroidota</taxon>
        <taxon>Flavobacteriia</taxon>
        <taxon>Flavobacteriales</taxon>
        <taxon>Weeksellaceae</taxon>
        <taxon>Profundicola</taxon>
    </lineage>
</organism>
<dbReference type="AlphaFoldDB" id="A0A9X4RW13"/>
<dbReference type="PROSITE" id="PS51257">
    <property type="entry name" value="PROKAR_LIPOPROTEIN"/>
    <property type="match status" value="1"/>
</dbReference>
<sequence length="131" mass="16083">MRILFLCLFVMGFLGSCVTQKTSSVDKQELSFEENEEGEYDIIVFDNQYEYYLNAIAKPITYYSESYLKAKNIIYVNEWNSRHSQPMRYDPNLYEVNIDYRQQIEYGHEFEYKLYNFFKFIEWKYKVKLDR</sequence>
<protein>
    <submittedName>
        <fullName evidence="1">DUF6146 family protein</fullName>
    </submittedName>
</protein>
<accession>A0A9X4RW13</accession>
<proteinExistence type="predicted"/>
<dbReference type="EMBL" id="JANCMU010000001">
    <property type="protein sequence ID" value="MDG4945357.1"/>
    <property type="molecule type" value="Genomic_DNA"/>
</dbReference>
<reference evidence="1" key="1">
    <citation type="submission" date="2022-07" db="EMBL/GenBank/DDBJ databases">
        <title>Description and genome-wide analysis of Profundicola chukchiensis gen. nov., sp. nov., marine bacteria isolated from bottom sediments of the Chukchi Sea.</title>
        <authorList>
            <person name="Romanenko L."/>
            <person name="Otstavnykh N."/>
            <person name="Kurilenko V."/>
            <person name="Eremeev V."/>
            <person name="Velansky P."/>
            <person name="Mikhailov V."/>
            <person name="Isaeva M."/>
        </authorList>
    </citation>
    <scope>NUCLEOTIDE SEQUENCE</scope>
    <source>
        <strain evidence="1">KMM 9713</strain>
    </source>
</reference>
<gene>
    <name evidence="1" type="ORF">NMK71_02935</name>
</gene>